<dbReference type="Pfam" id="PF00126">
    <property type="entry name" value="HTH_1"/>
    <property type="match status" value="1"/>
</dbReference>
<dbReference type="CDD" id="cd05466">
    <property type="entry name" value="PBP2_LTTR_substrate"/>
    <property type="match status" value="1"/>
</dbReference>
<dbReference type="GO" id="GO:0003677">
    <property type="term" value="F:DNA binding"/>
    <property type="evidence" value="ECO:0007669"/>
    <property type="project" value="UniProtKB-KW"/>
</dbReference>
<dbReference type="SUPFAM" id="SSF46785">
    <property type="entry name" value="Winged helix' DNA-binding domain"/>
    <property type="match status" value="1"/>
</dbReference>
<dbReference type="InterPro" id="IPR050950">
    <property type="entry name" value="HTH-type_LysR_regulators"/>
</dbReference>
<keyword evidence="7" id="KW-1185">Reference proteome</keyword>
<comment type="caution">
    <text evidence="6">The sequence shown here is derived from an EMBL/GenBank/DDBJ whole genome shotgun (WGS) entry which is preliminary data.</text>
</comment>
<keyword evidence="3" id="KW-0238">DNA-binding</keyword>
<reference evidence="6 7" key="1">
    <citation type="submission" date="2019-12" db="EMBL/GenBank/DDBJ databases">
        <authorList>
            <person name="Lee S.D."/>
        </authorList>
    </citation>
    <scope>NUCLEOTIDE SEQUENCE [LARGE SCALE GENOMIC DNA]</scope>
    <source>
        <strain evidence="6 7">GH3-10</strain>
    </source>
</reference>
<proteinExistence type="inferred from homology"/>
<name>A0A844XHC7_9SPHN</name>
<feature type="domain" description="HTH lysR-type" evidence="5">
    <location>
        <begin position="10"/>
        <end position="68"/>
    </location>
</feature>
<comment type="similarity">
    <text evidence="1">Belongs to the LysR transcriptional regulatory family.</text>
</comment>
<dbReference type="InterPro" id="IPR036388">
    <property type="entry name" value="WH-like_DNA-bd_sf"/>
</dbReference>
<dbReference type="PRINTS" id="PR00039">
    <property type="entry name" value="HTHLYSR"/>
</dbReference>
<evidence type="ECO:0000313" key="7">
    <source>
        <dbReference type="Proteomes" id="UP000461409"/>
    </source>
</evidence>
<dbReference type="EMBL" id="WUBR01000003">
    <property type="protein sequence ID" value="MWV28958.1"/>
    <property type="molecule type" value="Genomic_DNA"/>
</dbReference>
<reference evidence="6 7" key="2">
    <citation type="submission" date="2020-02" db="EMBL/GenBank/DDBJ databases">
        <title>Erythrobacter dongmakensis sp. nov., isolated from a tidal mudflat.</title>
        <authorList>
            <person name="Kim I.S."/>
        </authorList>
    </citation>
    <scope>NUCLEOTIDE SEQUENCE [LARGE SCALE GENOMIC DNA]</scope>
    <source>
        <strain evidence="6 7">GH3-10</strain>
    </source>
</reference>
<dbReference type="AlphaFoldDB" id="A0A844XHC7"/>
<organism evidence="6 7">
    <name type="scientific">Aurantiacibacter rhizosphaerae</name>
    <dbReference type="NCBI Taxonomy" id="2691582"/>
    <lineage>
        <taxon>Bacteria</taxon>
        <taxon>Pseudomonadati</taxon>
        <taxon>Pseudomonadota</taxon>
        <taxon>Alphaproteobacteria</taxon>
        <taxon>Sphingomonadales</taxon>
        <taxon>Erythrobacteraceae</taxon>
        <taxon>Aurantiacibacter</taxon>
    </lineage>
</organism>
<evidence type="ECO:0000259" key="5">
    <source>
        <dbReference type="PROSITE" id="PS50931"/>
    </source>
</evidence>
<accession>A0A844XHC7</accession>
<dbReference type="PROSITE" id="PS50931">
    <property type="entry name" value="HTH_LYSR"/>
    <property type="match status" value="1"/>
</dbReference>
<evidence type="ECO:0000256" key="2">
    <source>
        <dbReference type="ARBA" id="ARBA00023015"/>
    </source>
</evidence>
<dbReference type="PANTHER" id="PTHR30419:SF30">
    <property type="entry name" value="LYSR FAMILY TRANSCRIPTIONAL REGULATOR"/>
    <property type="match status" value="1"/>
</dbReference>
<evidence type="ECO:0000256" key="3">
    <source>
        <dbReference type="ARBA" id="ARBA00023125"/>
    </source>
</evidence>
<dbReference type="Proteomes" id="UP000461409">
    <property type="component" value="Unassembled WGS sequence"/>
</dbReference>
<gene>
    <name evidence="6" type="ORF">GRF63_13685</name>
</gene>
<dbReference type="GO" id="GO:0005829">
    <property type="term" value="C:cytosol"/>
    <property type="evidence" value="ECO:0007669"/>
    <property type="project" value="TreeGrafter"/>
</dbReference>
<evidence type="ECO:0000256" key="4">
    <source>
        <dbReference type="ARBA" id="ARBA00023163"/>
    </source>
</evidence>
<evidence type="ECO:0000256" key="1">
    <source>
        <dbReference type="ARBA" id="ARBA00009437"/>
    </source>
</evidence>
<keyword evidence="2" id="KW-0805">Transcription regulation</keyword>
<dbReference type="SUPFAM" id="SSF53850">
    <property type="entry name" value="Periplasmic binding protein-like II"/>
    <property type="match status" value="1"/>
</dbReference>
<dbReference type="PANTHER" id="PTHR30419">
    <property type="entry name" value="HTH-TYPE TRANSCRIPTIONAL REGULATOR YBHD"/>
    <property type="match status" value="1"/>
</dbReference>
<dbReference type="Gene3D" id="3.40.190.290">
    <property type="match status" value="1"/>
</dbReference>
<dbReference type="Pfam" id="PF03466">
    <property type="entry name" value="LysR_substrate"/>
    <property type="match status" value="1"/>
</dbReference>
<dbReference type="InterPro" id="IPR000847">
    <property type="entry name" value="LysR_HTH_N"/>
</dbReference>
<keyword evidence="4" id="KW-0804">Transcription</keyword>
<protein>
    <submittedName>
        <fullName evidence="6">LysR family transcriptional regulator</fullName>
    </submittedName>
</protein>
<dbReference type="GO" id="GO:0003700">
    <property type="term" value="F:DNA-binding transcription factor activity"/>
    <property type="evidence" value="ECO:0007669"/>
    <property type="project" value="InterPro"/>
</dbReference>
<dbReference type="Gene3D" id="1.10.10.10">
    <property type="entry name" value="Winged helix-like DNA-binding domain superfamily/Winged helix DNA-binding domain"/>
    <property type="match status" value="1"/>
</dbReference>
<sequence length="321" mass="36176">MRVIISGLPFTLRQLEIFAHLAETSSFRTSAEQLGISQASVSNQLKVLEEQLGLTLFERKSGRKPVLTPEGRAFETDLEDFAHAAQVLAAHKSSGGDIERPITLRLLVGQGMFDFYIRQKLDRFFSSYPQIELDFETHPPTPDIARILRKGGFDFALINLRDGYEEPAELKSLALVDGGIYGHRDLAKGKTLPLTAEEVSELPFVLPPAGSKHERDSRSWLASSGIRPRKIVGHSQYYDVMSAMLERGVAVAPFSNTMLRPEARKYVVELMPLVMWRMMLFRRPAAADPRRDIVEQFLIDCTIRNPDFPVVTIYDEALRDG</sequence>
<evidence type="ECO:0000313" key="6">
    <source>
        <dbReference type="EMBL" id="MWV28958.1"/>
    </source>
</evidence>
<dbReference type="InterPro" id="IPR036390">
    <property type="entry name" value="WH_DNA-bd_sf"/>
</dbReference>
<dbReference type="InterPro" id="IPR005119">
    <property type="entry name" value="LysR_subst-bd"/>
</dbReference>